<gene>
    <name evidence="2" type="primary">wzy</name>
</gene>
<feature type="transmembrane region" description="Helical" evidence="1">
    <location>
        <begin position="246"/>
        <end position="263"/>
    </location>
</feature>
<evidence type="ECO:0000256" key="1">
    <source>
        <dbReference type="SAM" id="Phobius"/>
    </source>
</evidence>
<feature type="transmembrane region" description="Helical" evidence="1">
    <location>
        <begin position="39"/>
        <end position="60"/>
    </location>
</feature>
<feature type="transmembrane region" description="Helical" evidence="1">
    <location>
        <begin position="80"/>
        <end position="102"/>
    </location>
</feature>
<protein>
    <submittedName>
        <fullName evidence="2">O-antigen and lipid-linked capsular repeat unit polymerase</fullName>
    </submittedName>
</protein>
<feature type="transmembrane region" description="Helical" evidence="1">
    <location>
        <begin position="391"/>
        <end position="410"/>
    </location>
</feature>
<feature type="transmembrane region" description="Helical" evidence="1">
    <location>
        <begin position="269"/>
        <end position="287"/>
    </location>
</feature>
<accession>A0A0P0YSK9</accession>
<dbReference type="EMBL" id="AB924602">
    <property type="protein sequence ID" value="BAT24226.1"/>
    <property type="molecule type" value="Genomic_DNA"/>
</dbReference>
<dbReference type="AlphaFoldDB" id="A0A0P0YSK9"/>
<organism evidence="2">
    <name type="scientific">Klebsiella sp. 438(3a)</name>
    <dbReference type="NCBI Taxonomy" id="1497834"/>
    <lineage>
        <taxon>Bacteria</taxon>
        <taxon>Pseudomonadati</taxon>
        <taxon>Pseudomonadota</taxon>
        <taxon>Gammaproteobacteria</taxon>
        <taxon>Enterobacterales</taxon>
        <taxon>Enterobacteriaceae</taxon>
        <taxon>Klebsiella/Raoultella group</taxon>
        <taxon>Klebsiella</taxon>
    </lineage>
</organism>
<feature type="transmembrane region" description="Helical" evidence="1">
    <location>
        <begin position="180"/>
        <end position="201"/>
    </location>
</feature>
<sequence>MGLNEAILFDALNFTLFLFMALCYAFLLKRRISKVVGRWFVFLLIITSYSSYNIMVAPVHDYNQVISRTFMYHQKIFGPFNLVDVLFIVTIAFFSYKLIYITRYYKKITFNNLGVKIVLNREFMVFFISFFSFILWNYFNDKNFDFGSEFIYYRGLIYFLGAILALRFDVNNKVSVKDIFSFFLIIDALNLVSGFVATQLFSNYVWFRYVFKVTIINQDSISSFVSIYSIVAIVAIFRYREMKKTIGGFNLFICFAILILSQINFYKGLILSMSIVIMIYSVSLVLAKKKTISLTIIILLGIVPLTLLALSKSDKFSDTALATRSVQTLDYIEYLNTQTPLQYIIGTGLGSTYPYYHQDLDRGATKEVDVESGNERRSIQVPYLNIYKASGLLGGLAYTLLSLIALFLLVKSIINEENVLIQALLLFLITRLYNGTGLMTPFPVIIFVVRTIYLIYVSKCESSQDERNYERN</sequence>
<feature type="transmembrane region" description="Helical" evidence="1">
    <location>
        <begin position="123"/>
        <end position="139"/>
    </location>
</feature>
<feature type="transmembrane region" description="Helical" evidence="1">
    <location>
        <begin position="221"/>
        <end position="239"/>
    </location>
</feature>
<feature type="transmembrane region" description="Helical" evidence="1">
    <location>
        <begin position="6"/>
        <end position="27"/>
    </location>
</feature>
<keyword evidence="1" id="KW-1133">Transmembrane helix</keyword>
<name>A0A0P0YSK9_9ENTR</name>
<evidence type="ECO:0000313" key="2">
    <source>
        <dbReference type="EMBL" id="BAT24226.1"/>
    </source>
</evidence>
<keyword evidence="1" id="KW-0812">Transmembrane</keyword>
<proteinExistence type="predicted"/>
<feature type="transmembrane region" description="Helical" evidence="1">
    <location>
        <begin position="294"/>
        <end position="311"/>
    </location>
</feature>
<keyword evidence="1" id="KW-0472">Membrane</keyword>
<feature type="transmembrane region" description="Helical" evidence="1">
    <location>
        <begin position="151"/>
        <end position="168"/>
    </location>
</feature>
<reference evidence="2" key="2">
    <citation type="journal article" date="2015" name="Sci. Rep.">
        <title>Genetic analysis of capsular polysaccharide synthesis gene clusters in 79 capsular types of Klebsiella spp.</title>
        <authorList>
            <person name="Pan Y.J."/>
            <person name="Lin T.L."/>
            <person name="Chen C.T."/>
            <person name="Chen Y.Y."/>
            <person name="Hsieh P.F."/>
            <person name="Hsu C.R."/>
            <person name="Wu M.C."/>
            <person name="Wang J.T."/>
        </authorList>
    </citation>
    <scope>NUCLEOTIDE SEQUENCE</scope>
    <source>
        <strain evidence="2">438</strain>
    </source>
</reference>
<reference evidence="2" key="1">
    <citation type="submission" date="2014-04" db="EMBL/GenBank/DDBJ databases">
        <authorList>
            <person name="Harrison E."/>
        </authorList>
    </citation>
    <scope>NUCLEOTIDE SEQUENCE</scope>
    <source>
        <strain evidence="2">438</strain>
    </source>
</reference>